<dbReference type="GO" id="GO:0030313">
    <property type="term" value="C:cell envelope"/>
    <property type="evidence" value="ECO:0007669"/>
    <property type="project" value="UniProtKB-SubCell"/>
</dbReference>
<feature type="transmembrane region" description="Helical" evidence="4">
    <location>
        <begin position="12"/>
        <end position="32"/>
    </location>
</feature>
<dbReference type="PANTHER" id="PTHR46847">
    <property type="entry name" value="D-ALLOSE-BINDING PERIPLASMIC PROTEIN-RELATED"/>
    <property type="match status" value="1"/>
</dbReference>
<dbReference type="AlphaFoldDB" id="A0AAU7GHX1"/>
<comment type="similarity">
    <text evidence="2">Belongs to the bacterial solute-binding protein 2 family.</text>
</comment>
<dbReference type="PANTHER" id="PTHR46847:SF1">
    <property type="entry name" value="D-ALLOSE-BINDING PERIPLASMIC PROTEIN-RELATED"/>
    <property type="match status" value="1"/>
</dbReference>
<evidence type="ECO:0000259" key="5">
    <source>
        <dbReference type="Pfam" id="PF13407"/>
    </source>
</evidence>
<dbReference type="RefSeq" id="WP_348789941.1">
    <property type="nucleotide sequence ID" value="NZ_CP157390.1"/>
</dbReference>
<dbReference type="SUPFAM" id="SSF53822">
    <property type="entry name" value="Periplasmic binding protein-like I"/>
    <property type="match status" value="1"/>
</dbReference>
<name>A0AAU7GHX1_9MICO</name>
<sequence length="346" mass="35365">MAQTSTRRWPVIVAIVAVVALAVGLVAGRFIFGGNSSSAASADSKDTVAGTKIDVITKATQSDFWQSMLAGSKAAGQDLGVDIKLTGPTAETDIDQQVSMVEDSITRQVDAIVLAANSSTALNAVIDKARKAGIKVITVDNAVTTKSEGFIGTDNIKAGQQAGEKMCALITAQGKPKGDILYESAASGQQVLVDRKDGFVAGLAAKCPDAKIVQTLVNDNDLNKAVSQVTDVMNAQPNLAGVFADNNTSGTGAARAVAAKSGTKVQVVAFDSDPAEVDAVKSGSIGGIIVQNPFFFGYQGVVEAAMAAAGNQPPVKLDPGAVVVDKSNVDDASLKSLLNPAKETGK</sequence>
<feature type="domain" description="Periplasmic binding protein" evidence="5">
    <location>
        <begin position="54"/>
        <end position="311"/>
    </location>
</feature>
<gene>
    <name evidence="6" type="ORF">AAME72_09205</name>
</gene>
<evidence type="ECO:0000256" key="1">
    <source>
        <dbReference type="ARBA" id="ARBA00004196"/>
    </source>
</evidence>
<proteinExistence type="inferred from homology"/>
<accession>A0AAU7GHX1</accession>
<dbReference type="Gene3D" id="3.40.50.2300">
    <property type="match status" value="2"/>
</dbReference>
<evidence type="ECO:0000256" key="4">
    <source>
        <dbReference type="SAM" id="Phobius"/>
    </source>
</evidence>
<dbReference type="InterPro" id="IPR028082">
    <property type="entry name" value="Peripla_BP_I"/>
</dbReference>
<dbReference type="CDD" id="cd20008">
    <property type="entry name" value="PBP1_ABC_sugar_binding-like"/>
    <property type="match status" value="1"/>
</dbReference>
<dbReference type="Pfam" id="PF13407">
    <property type="entry name" value="Peripla_BP_4"/>
    <property type="match status" value="1"/>
</dbReference>
<evidence type="ECO:0000313" key="6">
    <source>
        <dbReference type="EMBL" id="XBM50031.1"/>
    </source>
</evidence>
<keyword evidence="4" id="KW-0812">Transmembrane</keyword>
<comment type="subcellular location">
    <subcellularLocation>
        <location evidence="1">Cell envelope</location>
    </subcellularLocation>
</comment>
<keyword evidence="4" id="KW-1133">Transmembrane helix</keyword>
<evidence type="ECO:0000256" key="3">
    <source>
        <dbReference type="ARBA" id="ARBA00022729"/>
    </source>
</evidence>
<evidence type="ECO:0000256" key="2">
    <source>
        <dbReference type="ARBA" id="ARBA00007639"/>
    </source>
</evidence>
<keyword evidence="3" id="KW-0732">Signal</keyword>
<organism evidence="6">
    <name type="scientific">Leifsonia sp. NPDC080035</name>
    <dbReference type="NCBI Taxonomy" id="3143936"/>
    <lineage>
        <taxon>Bacteria</taxon>
        <taxon>Bacillati</taxon>
        <taxon>Actinomycetota</taxon>
        <taxon>Actinomycetes</taxon>
        <taxon>Micrococcales</taxon>
        <taxon>Microbacteriaceae</taxon>
        <taxon>Leifsonia</taxon>
    </lineage>
</organism>
<dbReference type="GO" id="GO:0030246">
    <property type="term" value="F:carbohydrate binding"/>
    <property type="evidence" value="ECO:0007669"/>
    <property type="project" value="UniProtKB-ARBA"/>
</dbReference>
<dbReference type="EMBL" id="CP157390">
    <property type="protein sequence ID" value="XBM50031.1"/>
    <property type="molecule type" value="Genomic_DNA"/>
</dbReference>
<dbReference type="InterPro" id="IPR025997">
    <property type="entry name" value="SBP_2_dom"/>
</dbReference>
<keyword evidence="4" id="KW-0472">Membrane</keyword>
<protein>
    <submittedName>
        <fullName evidence="6">ABC transporter substrate-binding protein</fullName>
    </submittedName>
</protein>
<reference evidence="6" key="1">
    <citation type="submission" date="2024-05" db="EMBL/GenBank/DDBJ databases">
        <title>The Natural Products Discovery Center: Release of the First 8490 Sequenced Strains for Exploring Actinobacteria Biosynthetic Diversity.</title>
        <authorList>
            <person name="Kalkreuter E."/>
            <person name="Kautsar S.A."/>
            <person name="Yang D."/>
            <person name="Bader C.D."/>
            <person name="Teijaro C.N."/>
            <person name="Fluegel L."/>
            <person name="Davis C.M."/>
            <person name="Simpson J.R."/>
            <person name="Lauterbach L."/>
            <person name="Steele A.D."/>
            <person name="Gui C."/>
            <person name="Meng S."/>
            <person name="Li G."/>
            <person name="Viehrig K."/>
            <person name="Ye F."/>
            <person name="Su P."/>
            <person name="Kiefer A.F."/>
            <person name="Nichols A."/>
            <person name="Cepeda A.J."/>
            <person name="Yan W."/>
            <person name="Fan B."/>
            <person name="Jiang Y."/>
            <person name="Adhikari A."/>
            <person name="Zheng C.-J."/>
            <person name="Schuster L."/>
            <person name="Cowan T.M."/>
            <person name="Smanski M.J."/>
            <person name="Chevrette M.G."/>
            <person name="de Carvalho L.P.S."/>
            <person name="Shen B."/>
        </authorList>
    </citation>
    <scope>NUCLEOTIDE SEQUENCE</scope>
    <source>
        <strain evidence="6">NPDC080035</strain>
    </source>
</reference>